<dbReference type="Proteomes" id="UP000014500">
    <property type="component" value="Unassembled WGS sequence"/>
</dbReference>
<dbReference type="HOGENOM" id="CLU_2944607_0_0_1"/>
<accession>T1JJA2</accession>
<dbReference type="AlphaFoldDB" id="T1JJA2"/>
<proteinExistence type="predicted"/>
<evidence type="ECO:0000313" key="2">
    <source>
        <dbReference type="Proteomes" id="UP000014500"/>
    </source>
</evidence>
<reference evidence="1" key="2">
    <citation type="submission" date="2015-02" db="UniProtKB">
        <authorList>
            <consortium name="EnsemblMetazoa"/>
        </authorList>
    </citation>
    <scope>IDENTIFICATION</scope>
</reference>
<reference evidence="2" key="1">
    <citation type="submission" date="2011-05" db="EMBL/GenBank/DDBJ databases">
        <authorList>
            <person name="Richards S.R."/>
            <person name="Qu J."/>
            <person name="Jiang H."/>
            <person name="Jhangiani S.N."/>
            <person name="Agravi P."/>
            <person name="Goodspeed R."/>
            <person name="Gross S."/>
            <person name="Mandapat C."/>
            <person name="Jackson L."/>
            <person name="Mathew T."/>
            <person name="Pu L."/>
            <person name="Thornton R."/>
            <person name="Saada N."/>
            <person name="Wilczek-Boney K.B."/>
            <person name="Lee S."/>
            <person name="Kovar C."/>
            <person name="Wu Y."/>
            <person name="Scherer S.E."/>
            <person name="Worley K.C."/>
            <person name="Muzny D.M."/>
            <person name="Gibbs R."/>
        </authorList>
    </citation>
    <scope>NUCLEOTIDE SEQUENCE</scope>
    <source>
        <strain evidence="2">Brora</strain>
    </source>
</reference>
<dbReference type="EMBL" id="JH430577">
    <property type="status" value="NOT_ANNOTATED_CDS"/>
    <property type="molecule type" value="Genomic_DNA"/>
</dbReference>
<keyword evidence="2" id="KW-1185">Reference proteome</keyword>
<protein>
    <submittedName>
        <fullName evidence="1">Uncharacterized protein</fullName>
    </submittedName>
</protein>
<sequence>MSHHVTLIKDILSNCLGLNRVVFGFFACWCTCSVDVKLRLKSRATLFLEFSKKLMDLNEK</sequence>
<dbReference type="EnsemblMetazoa" id="SMAR013932-RA">
    <property type="protein sequence ID" value="SMAR013932-PA"/>
    <property type="gene ID" value="SMAR013932"/>
</dbReference>
<organism evidence="1 2">
    <name type="scientific">Strigamia maritima</name>
    <name type="common">European centipede</name>
    <name type="synonym">Geophilus maritimus</name>
    <dbReference type="NCBI Taxonomy" id="126957"/>
    <lineage>
        <taxon>Eukaryota</taxon>
        <taxon>Metazoa</taxon>
        <taxon>Ecdysozoa</taxon>
        <taxon>Arthropoda</taxon>
        <taxon>Myriapoda</taxon>
        <taxon>Chilopoda</taxon>
        <taxon>Pleurostigmophora</taxon>
        <taxon>Geophilomorpha</taxon>
        <taxon>Linotaeniidae</taxon>
        <taxon>Strigamia</taxon>
    </lineage>
</organism>
<name>T1JJA2_STRMM</name>
<evidence type="ECO:0000313" key="1">
    <source>
        <dbReference type="EnsemblMetazoa" id="SMAR013932-PA"/>
    </source>
</evidence>